<dbReference type="GeneID" id="105446849"/>
<sequence length="203" mass="24003">MKKQVVGIFGSWDLVIWSRPEDVFREKLEENHIHPFTETGPNRFEYEFRSRWFWIFFFAIVIEIIGVSMWYAMGNPSQFISFAVVFFIISIHRLHAHKDMIKIIIDLHKGEYYILKKGDLTYRGLLHNIYIRLIGQNSGAGSIFFKIVLNGHNLAPQDLTSSTVRKEKLEKLGRRLANRLGINYFDWTDKSTHHILWQTIVIF</sequence>
<feature type="transmembrane region" description="Helical" evidence="1">
    <location>
        <begin position="52"/>
        <end position="73"/>
    </location>
</feature>
<organism evidence="2 3">
    <name type="scientific">Strongylocentrotus purpuratus</name>
    <name type="common">Purple sea urchin</name>
    <dbReference type="NCBI Taxonomy" id="7668"/>
    <lineage>
        <taxon>Eukaryota</taxon>
        <taxon>Metazoa</taxon>
        <taxon>Echinodermata</taxon>
        <taxon>Eleutherozoa</taxon>
        <taxon>Echinozoa</taxon>
        <taxon>Echinoidea</taxon>
        <taxon>Euechinoidea</taxon>
        <taxon>Echinacea</taxon>
        <taxon>Camarodonta</taxon>
        <taxon>Echinidea</taxon>
        <taxon>Strongylocentrotidae</taxon>
        <taxon>Strongylocentrotus</taxon>
    </lineage>
</organism>
<keyword evidence="3" id="KW-1185">Reference proteome</keyword>
<protein>
    <submittedName>
        <fullName evidence="2">Uncharacterized protein</fullName>
    </submittedName>
</protein>
<dbReference type="OMA" id="RFQLWAL"/>
<dbReference type="CTD" id="666504"/>
<dbReference type="AlphaFoldDB" id="A0A7M7P5R6"/>
<proteinExistence type="predicted"/>
<dbReference type="PANTHER" id="PTHR35442">
    <property type="entry name" value="TRANSMEMBRANE PROTEIN 249"/>
    <property type="match status" value="1"/>
</dbReference>
<dbReference type="InterPro" id="IPR027861">
    <property type="entry name" value="TMEM249"/>
</dbReference>
<keyword evidence="1" id="KW-1133">Transmembrane helix</keyword>
<dbReference type="EnsemblMetazoa" id="XM_030989967">
    <property type="protein sequence ID" value="XP_030845827"/>
    <property type="gene ID" value="LOC105446849"/>
</dbReference>
<dbReference type="Proteomes" id="UP000007110">
    <property type="component" value="Unassembled WGS sequence"/>
</dbReference>
<dbReference type="InParanoid" id="A0A7M7P5R6"/>
<evidence type="ECO:0000313" key="3">
    <source>
        <dbReference type="Proteomes" id="UP000007110"/>
    </source>
</evidence>
<dbReference type="PANTHER" id="PTHR35442:SF1">
    <property type="entry name" value="CATION CHANNEL SPERM-ASSOCIATED AUXILIARY SUBUNIT TMEM249"/>
    <property type="match status" value="1"/>
</dbReference>
<name>A0A7M7P5R6_STRPU</name>
<dbReference type="OrthoDB" id="5519333at2759"/>
<reference evidence="2" key="2">
    <citation type="submission" date="2021-01" db="UniProtKB">
        <authorList>
            <consortium name="EnsemblMetazoa"/>
        </authorList>
    </citation>
    <scope>IDENTIFICATION</scope>
</reference>
<reference evidence="3" key="1">
    <citation type="submission" date="2015-02" db="EMBL/GenBank/DDBJ databases">
        <title>Genome sequencing for Strongylocentrotus purpuratus.</title>
        <authorList>
            <person name="Murali S."/>
            <person name="Liu Y."/>
            <person name="Vee V."/>
            <person name="English A."/>
            <person name="Wang M."/>
            <person name="Skinner E."/>
            <person name="Han Y."/>
            <person name="Muzny D.M."/>
            <person name="Worley K.C."/>
            <person name="Gibbs R.A."/>
        </authorList>
    </citation>
    <scope>NUCLEOTIDE SEQUENCE</scope>
</reference>
<evidence type="ECO:0000256" key="1">
    <source>
        <dbReference type="SAM" id="Phobius"/>
    </source>
</evidence>
<dbReference type="RefSeq" id="XP_030845827.1">
    <property type="nucleotide sequence ID" value="XM_030989967.1"/>
</dbReference>
<keyword evidence="1" id="KW-0812">Transmembrane</keyword>
<accession>A0A7M7P5R6</accession>
<keyword evidence="1" id="KW-0472">Membrane</keyword>
<dbReference type="Pfam" id="PF15158">
    <property type="entry name" value="TMEM249"/>
    <property type="match status" value="1"/>
</dbReference>
<evidence type="ECO:0000313" key="2">
    <source>
        <dbReference type="EnsemblMetazoa" id="XP_030845827"/>
    </source>
</evidence>
<feature type="transmembrane region" description="Helical" evidence="1">
    <location>
        <begin position="79"/>
        <end position="96"/>
    </location>
</feature>
<dbReference type="KEGG" id="spu:105446849"/>